<evidence type="ECO:0000313" key="2">
    <source>
        <dbReference type="Proteomes" id="UP000244855"/>
    </source>
</evidence>
<dbReference type="Proteomes" id="UP000244855">
    <property type="component" value="Unassembled WGS sequence"/>
</dbReference>
<name>A0A2V1E777_9PLEO</name>
<proteinExistence type="predicted"/>
<gene>
    <name evidence="1" type="ORF">DM02DRAFT_38709</name>
</gene>
<dbReference type="EMBL" id="KZ805310">
    <property type="protein sequence ID" value="PVI06206.1"/>
    <property type="molecule type" value="Genomic_DNA"/>
</dbReference>
<reference evidence="1 2" key="1">
    <citation type="journal article" date="2018" name="Sci. Rep.">
        <title>Comparative genomics provides insights into the lifestyle and reveals functional heterogeneity of dark septate endophytic fungi.</title>
        <authorList>
            <person name="Knapp D.G."/>
            <person name="Nemeth J.B."/>
            <person name="Barry K."/>
            <person name="Hainaut M."/>
            <person name="Henrissat B."/>
            <person name="Johnson J."/>
            <person name="Kuo A."/>
            <person name="Lim J.H.P."/>
            <person name="Lipzen A."/>
            <person name="Nolan M."/>
            <person name="Ohm R.A."/>
            <person name="Tamas L."/>
            <person name="Grigoriev I.V."/>
            <person name="Spatafora J.W."/>
            <person name="Nagy L.G."/>
            <person name="Kovacs G.M."/>
        </authorList>
    </citation>
    <scope>NUCLEOTIDE SEQUENCE [LARGE SCALE GENOMIC DNA]</scope>
    <source>
        <strain evidence="1 2">DSE2036</strain>
    </source>
</reference>
<keyword evidence="2" id="KW-1185">Reference proteome</keyword>
<evidence type="ECO:0000313" key="1">
    <source>
        <dbReference type="EMBL" id="PVI06206.1"/>
    </source>
</evidence>
<accession>A0A2V1E777</accession>
<protein>
    <submittedName>
        <fullName evidence="1">Uncharacterized protein</fullName>
    </submittedName>
</protein>
<dbReference type="AlphaFoldDB" id="A0A2V1E777"/>
<organism evidence="1 2">
    <name type="scientific">Periconia macrospinosa</name>
    <dbReference type="NCBI Taxonomy" id="97972"/>
    <lineage>
        <taxon>Eukaryota</taxon>
        <taxon>Fungi</taxon>
        <taxon>Dikarya</taxon>
        <taxon>Ascomycota</taxon>
        <taxon>Pezizomycotina</taxon>
        <taxon>Dothideomycetes</taxon>
        <taxon>Pleosporomycetidae</taxon>
        <taxon>Pleosporales</taxon>
        <taxon>Massarineae</taxon>
        <taxon>Periconiaceae</taxon>
        <taxon>Periconia</taxon>
    </lineage>
</organism>
<sequence length="196" mass="21725">MYLLIIVSPPSPHLTSPHLTLAFHCILSVPSFHFISPSCEKQSSIPSIKINIRHSCLDPPPTEPRCIESIYNCGKSSRTICTPCSFIYFLRALTRANHNCNLPAYPPTITMLLYRDMPCSANREMCAFSGVNTLQSKHEDAKMPPFSLSLSHGLPLLHRSLPGSFFSFLFHAGARVLLQSTTNYSACIGDLIDGTR</sequence>